<reference evidence="15" key="1">
    <citation type="submission" date="2022-11" db="UniProtKB">
        <authorList>
            <consortium name="WormBaseParasite"/>
        </authorList>
    </citation>
    <scope>IDENTIFICATION</scope>
</reference>
<dbReference type="PANTHER" id="PTHR47966:SF45">
    <property type="entry name" value="PEPTIDASE A1 DOMAIN-CONTAINING PROTEIN"/>
    <property type="match status" value="1"/>
</dbReference>
<feature type="disulfide bond" evidence="11">
    <location>
        <begin position="152"/>
        <end position="188"/>
    </location>
</feature>
<evidence type="ECO:0000313" key="15">
    <source>
        <dbReference type="WBParaSite" id="ACRNAN_scaffold3237.g25390.t1"/>
    </source>
</evidence>
<keyword evidence="14" id="KW-1185">Reference proteome</keyword>
<evidence type="ECO:0000313" key="14">
    <source>
        <dbReference type="Proteomes" id="UP000887540"/>
    </source>
</evidence>
<feature type="active site" evidence="10">
    <location>
        <position position="139"/>
    </location>
</feature>
<dbReference type="SUPFAM" id="SSF50630">
    <property type="entry name" value="Acid proteases"/>
    <property type="match status" value="1"/>
</dbReference>
<dbReference type="InterPro" id="IPR021109">
    <property type="entry name" value="Peptidase_aspartic_dom_sf"/>
</dbReference>
<evidence type="ECO:0000256" key="2">
    <source>
        <dbReference type="ARBA" id="ARBA00007447"/>
    </source>
</evidence>
<dbReference type="WBParaSite" id="ACRNAN_scaffold3237.g25390.t1">
    <property type="protein sequence ID" value="ACRNAN_scaffold3237.g25390.t1"/>
    <property type="gene ID" value="ACRNAN_scaffold3237.g25390"/>
</dbReference>
<dbReference type="InterPro" id="IPR001461">
    <property type="entry name" value="Aspartic_peptidase_A1"/>
</dbReference>
<evidence type="ECO:0000256" key="7">
    <source>
        <dbReference type="ARBA" id="ARBA00022801"/>
    </source>
</evidence>
<dbReference type="GO" id="GO:0006508">
    <property type="term" value="P:proteolysis"/>
    <property type="evidence" value="ECO:0007669"/>
    <property type="project" value="UniProtKB-KW"/>
</dbReference>
<evidence type="ECO:0000256" key="9">
    <source>
        <dbReference type="ARBA" id="ARBA00023180"/>
    </source>
</evidence>
<comment type="similarity">
    <text evidence="2">Belongs to the peptidase A1 family.</text>
</comment>
<evidence type="ECO:0000256" key="4">
    <source>
        <dbReference type="ARBA" id="ARBA00022670"/>
    </source>
</evidence>
<dbReference type="PANTHER" id="PTHR47966">
    <property type="entry name" value="BETA-SITE APP-CLEAVING ENZYME, ISOFORM A-RELATED"/>
    <property type="match status" value="1"/>
</dbReference>
<dbReference type="Proteomes" id="UP000887540">
    <property type="component" value="Unplaced"/>
</dbReference>
<dbReference type="PROSITE" id="PS51767">
    <property type="entry name" value="PEPTIDASE_A1"/>
    <property type="match status" value="1"/>
</dbReference>
<evidence type="ECO:0000259" key="13">
    <source>
        <dbReference type="PROSITE" id="PS51767"/>
    </source>
</evidence>
<dbReference type="GO" id="GO:0004190">
    <property type="term" value="F:aspartic-type endopeptidase activity"/>
    <property type="evidence" value="ECO:0007669"/>
    <property type="project" value="UniProtKB-KW"/>
</dbReference>
<feature type="chain" id="PRO_5037034226" evidence="12">
    <location>
        <begin position="19"/>
        <end position="487"/>
    </location>
</feature>
<dbReference type="InterPro" id="IPR034164">
    <property type="entry name" value="Pepsin-like_dom"/>
</dbReference>
<protein>
    <submittedName>
        <fullName evidence="15">Peptidase A1 domain-containing protein</fullName>
    </submittedName>
</protein>
<evidence type="ECO:0000256" key="5">
    <source>
        <dbReference type="ARBA" id="ARBA00022729"/>
    </source>
</evidence>
<comment type="subcellular location">
    <subcellularLocation>
        <location evidence="1">Secreted</location>
    </subcellularLocation>
</comment>
<accession>A0A914DMG2</accession>
<name>A0A914DMG2_9BILA</name>
<keyword evidence="4" id="KW-0645">Protease</keyword>
<dbReference type="PRINTS" id="PR00792">
    <property type="entry name" value="PEPSIN"/>
</dbReference>
<feature type="active site" evidence="10">
    <location>
        <position position="372"/>
    </location>
</feature>
<keyword evidence="6" id="KW-0064">Aspartyl protease</keyword>
<organism evidence="14 15">
    <name type="scientific">Acrobeloides nanus</name>
    <dbReference type="NCBI Taxonomy" id="290746"/>
    <lineage>
        <taxon>Eukaryota</taxon>
        <taxon>Metazoa</taxon>
        <taxon>Ecdysozoa</taxon>
        <taxon>Nematoda</taxon>
        <taxon>Chromadorea</taxon>
        <taxon>Rhabditida</taxon>
        <taxon>Tylenchina</taxon>
        <taxon>Cephalobomorpha</taxon>
        <taxon>Cephaloboidea</taxon>
        <taxon>Cephalobidae</taxon>
        <taxon>Acrobeloides</taxon>
    </lineage>
</organism>
<dbReference type="Gene3D" id="2.40.70.10">
    <property type="entry name" value="Acid Proteases"/>
    <property type="match status" value="2"/>
</dbReference>
<dbReference type="CDD" id="cd05471">
    <property type="entry name" value="pepsin_like"/>
    <property type="match status" value="1"/>
</dbReference>
<dbReference type="GO" id="GO:0005764">
    <property type="term" value="C:lysosome"/>
    <property type="evidence" value="ECO:0007669"/>
    <property type="project" value="TreeGrafter"/>
</dbReference>
<keyword evidence="8 11" id="KW-1015">Disulfide bond</keyword>
<dbReference type="FunFam" id="2.40.70.10:FF:000058">
    <property type="entry name" value="ASpartyl Protease"/>
    <property type="match status" value="1"/>
</dbReference>
<keyword evidence="5 12" id="KW-0732">Signal</keyword>
<dbReference type="InterPro" id="IPR033121">
    <property type="entry name" value="PEPTIDASE_A1"/>
</dbReference>
<feature type="domain" description="Peptidase A1" evidence="13">
    <location>
        <begin position="121"/>
        <end position="480"/>
    </location>
</feature>
<keyword evidence="3" id="KW-0964">Secreted</keyword>
<evidence type="ECO:0000256" key="6">
    <source>
        <dbReference type="ARBA" id="ARBA00022750"/>
    </source>
</evidence>
<keyword evidence="9" id="KW-0325">Glycoprotein</keyword>
<feature type="signal peptide" evidence="12">
    <location>
        <begin position="1"/>
        <end position="18"/>
    </location>
</feature>
<proteinExistence type="inferred from homology"/>
<evidence type="ECO:0000256" key="11">
    <source>
        <dbReference type="PIRSR" id="PIRSR601461-2"/>
    </source>
</evidence>
<evidence type="ECO:0000256" key="10">
    <source>
        <dbReference type="PIRSR" id="PIRSR601461-1"/>
    </source>
</evidence>
<sequence>MKNLVLLVFLGILVVVYSEVYQVKLSKVESLRQRLVREGKWRDYLKQKHAKRMQKHRVIRQNLKSLVNRDEKLPNFHDFEDHLSILDQHPKILRKISKIEGRPRMHEVTHQNINDFEDVSYIGNITIGTPEQTFSVVMDTGSSNLWIPDKTCGTNTSCDSTCYQNQFICSLLCLESCCQTNDTGPHRCGGKRFFDSSKSSTYQSNGEKFEIGYGTGECSGFMGVETVRLGDKGTSQLIIPKTTFGQVTAMDDFFEQSTQFDGILGMAFQNLAEDKVLPPLLNAINQGLLDQPLFMVALYEKGFEDNVAGGVITYGGLDMTNCNPVQTYIKLSRVLYFQYEIDQVKVDYSINRCVQDYNQYGDQECPWSAISDTGTSFIGGPQFAVDAISDAVNAIWDGNDEAYYIDCNSKAAPMEITINDQKYTIPVSELIVPTANNKCYWAFFPMGESDGFSPNWVFGEPWIRTYCHVFDLGQKRVGLAPSKHMNN</sequence>
<evidence type="ECO:0000256" key="12">
    <source>
        <dbReference type="SAM" id="SignalP"/>
    </source>
</evidence>
<evidence type="ECO:0000256" key="3">
    <source>
        <dbReference type="ARBA" id="ARBA00022525"/>
    </source>
</evidence>
<evidence type="ECO:0000256" key="1">
    <source>
        <dbReference type="ARBA" id="ARBA00004613"/>
    </source>
</evidence>
<dbReference type="Pfam" id="PF00026">
    <property type="entry name" value="Asp"/>
    <property type="match status" value="1"/>
</dbReference>
<dbReference type="AlphaFoldDB" id="A0A914DMG2"/>
<dbReference type="GO" id="GO:0005576">
    <property type="term" value="C:extracellular region"/>
    <property type="evidence" value="ECO:0007669"/>
    <property type="project" value="UniProtKB-SubCell"/>
</dbReference>
<evidence type="ECO:0000256" key="8">
    <source>
        <dbReference type="ARBA" id="ARBA00023157"/>
    </source>
</evidence>
<keyword evidence="7" id="KW-0378">Hydrolase</keyword>